<keyword evidence="2" id="KW-1185">Reference proteome</keyword>
<gene>
    <name evidence="1" type="ORF">PoB_003883400</name>
</gene>
<reference evidence="1 2" key="1">
    <citation type="journal article" date="2021" name="Elife">
        <title>Chloroplast acquisition without the gene transfer in kleptoplastic sea slugs, Plakobranchus ocellatus.</title>
        <authorList>
            <person name="Maeda T."/>
            <person name="Takahashi S."/>
            <person name="Yoshida T."/>
            <person name="Shimamura S."/>
            <person name="Takaki Y."/>
            <person name="Nagai Y."/>
            <person name="Toyoda A."/>
            <person name="Suzuki Y."/>
            <person name="Arimoto A."/>
            <person name="Ishii H."/>
            <person name="Satoh N."/>
            <person name="Nishiyama T."/>
            <person name="Hasebe M."/>
            <person name="Maruyama T."/>
            <person name="Minagawa J."/>
            <person name="Obokata J."/>
            <person name="Shigenobu S."/>
        </authorList>
    </citation>
    <scope>NUCLEOTIDE SEQUENCE [LARGE SCALE GENOMIC DNA]</scope>
</reference>
<organism evidence="1 2">
    <name type="scientific">Plakobranchus ocellatus</name>
    <dbReference type="NCBI Taxonomy" id="259542"/>
    <lineage>
        <taxon>Eukaryota</taxon>
        <taxon>Metazoa</taxon>
        <taxon>Spiralia</taxon>
        <taxon>Lophotrochozoa</taxon>
        <taxon>Mollusca</taxon>
        <taxon>Gastropoda</taxon>
        <taxon>Heterobranchia</taxon>
        <taxon>Euthyneura</taxon>
        <taxon>Panpulmonata</taxon>
        <taxon>Sacoglossa</taxon>
        <taxon>Placobranchoidea</taxon>
        <taxon>Plakobranchidae</taxon>
        <taxon>Plakobranchus</taxon>
    </lineage>
</organism>
<comment type="caution">
    <text evidence="1">The sequence shown here is derived from an EMBL/GenBank/DDBJ whole genome shotgun (WGS) entry which is preliminary data.</text>
</comment>
<accession>A0AAV4B1T5</accession>
<dbReference type="AlphaFoldDB" id="A0AAV4B1T5"/>
<evidence type="ECO:0000313" key="1">
    <source>
        <dbReference type="EMBL" id="GFO12329.1"/>
    </source>
</evidence>
<dbReference type="EMBL" id="BLXT01004413">
    <property type="protein sequence ID" value="GFO12329.1"/>
    <property type="molecule type" value="Genomic_DNA"/>
</dbReference>
<name>A0AAV4B1T5_9GAST</name>
<evidence type="ECO:0000313" key="2">
    <source>
        <dbReference type="Proteomes" id="UP000735302"/>
    </source>
</evidence>
<protein>
    <submittedName>
        <fullName evidence="1">Uncharacterized protein</fullName>
    </submittedName>
</protein>
<proteinExistence type="predicted"/>
<dbReference type="Proteomes" id="UP000735302">
    <property type="component" value="Unassembled WGS sequence"/>
</dbReference>
<sequence>MQQLHCSTVEDSPCSNATIHCSTVEDSPCSNATTVNDSVNAANQLWVNAAGNFQGYDDTFLGRLITGDATGSTKQYQELNEINASRYCCFLLEEYCCCEYTHSLSACASVGKYCPVNSTAHQAARTAGPSCSTIILPFIPQTPPRNGLERKAEKIKSTLIVFLRSDSTSSNNHFSGPLEYHLARKNLNNSNEIAKAVNECLKSLEKHFFRTAIYSFGHRWEN</sequence>